<evidence type="ECO:0000256" key="2">
    <source>
        <dbReference type="SAM" id="SignalP"/>
    </source>
</evidence>
<evidence type="ECO:0000313" key="4">
    <source>
        <dbReference type="Proteomes" id="UP000326687"/>
    </source>
</evidence>
<feature type="chain" id="PRO_5024280998" evidence="2">
    <location>
        <begin position="26"/>
        <end position="137"/>
    </location>
</feature>
<proteinExistence type="predicted"/>
<dbReference type="Pfam" id="PF06476">
    <property type="entry name" value="DUF1090"/>
    <property type="match status" value="1"/>
</dbReference>
<gene>
    <name evidence="3" type="ORF">F2Z80_24755</name>
</gene>
<evidence type="ECO:0000256" key="1">
    <source>
        <dbReference type="SAM" id="Coils"/>
    </source>
</evidence>
<protein>
    <submittedName>
        <fullName evidence="3">DUF1090 domain-containing protein</fullName>
    </submittedName>
</protein>
<dbReference type="RefSeq" id="WP_150897692.1">
    <property type="nucleotide sequence ID" value="NZ_VXDD01000005.1"/>
</dbReference>
<sequence length="137" mass="15264">MKNGFARLSLVLSVFLAGSLQLASASTLECGKYVGCERKFCEIEQQIVIASSKDNQAKVEGLKIALNQSKSTCTNESLVEDLTAEISEVKEEIREYEADLLEAQNDNKSDKVKKYVDKIAEEKQKLSQLTEELNTLK</sequence>
<keyword evidence="2" id="KW-0732">Signal</keyword>
<comment type="caution">
    <text evidence="3">The sequence shown here is derived from an EMBL/GenBank/DDBJ whole genome shotgun (WGS) entry which is preliminary data.</text>
</comment>
<dbReference type="AlphaFoldDB" id="A0A5N3S2U0"/>
<feature type="signal peptide" evidence="2">
    <location>
        <begin position="1"/>
        <end position="25"/>
    </location>
</feature>
<reference evidence="3 4" key="1">
    <citation type="submission" date="2019-09" db="EMBL/GenBank/DDBJ databases">
        <title>Vibrio Fortis S7-72.</title>
        <authorList>
            <person name="Das S.K."/>
        </authorList>
    </citation>
    <scope>NUCLEOTIDE SEQUENCE [LARGE SCALE GENOMIC DNA]</scope>
    <source>
        <strain evidence="3 4">S7-72</strain>
    </source>
</reference>
<dbReference type="InterPro" id="IPR009468">
    <property type="entry name" value="DUF1090"/>
</dbReference>
<evidence type="ECO:0000313" key="3">
    <source>
        <dbReference type="EMBL" id="KAB0300293.1"/>
    </source>
</evidence>
<dbReference type="EMBL" id="VXDD01000005">
    <property type="protein sequence ID" value="KAB0300293.1"/>
    <property type="molecule type" value="Genomic_DNA"/>
</dbReference>
<keyword evidence="1" id="KW-0175">Coiled coil</keyword>
<organism evidence="3 4">
    <name type="scientific">Vibrio fortis</name>
    <dbReference type="NCBI Taxonomy" id="212667"/>
    <lineage>
        <taxon>Bacteria</taxon>
        <taxon>Pseudomonadati</taxon>
        <taxon>Pseudomonadota</taxon>
        <taxon>Gammaproteobacteria</taxon>
        <taxon>Vibrionales</taxon>
        <taxon>Vibrionaceae</taxon>
        <taxon>Vibrio</taxon>
    </lineage>
</organism>
<accession>A0A5N3S2U0</accession>
<name>A0A5N3S2U0_9VIBR</name>
<dbReference type="Proteomes" id="UP000326687">
    <property type="component" value="Unassembled WGS sequence"/>
</dbReference>
<feature type="coiled-coil region" evidence="1">
    <location>
        <begin position="79"/>
        <end position="132"/>
    </location>
</feature>